<evidence type="ECO:0000313" key="2">
    <source>
        <dbReference type="EMBL" id="KAK7373351.1"/>
    </source>
</evidence>
<dbReference type="AlphaFoldDB" id="A0AAN9NI15"/>
<comment type="caution">
    <text evidence="2">The sequence shown here is derived from an EMBL/GenBank/DDBJ whole genome shotgun (WGS) entry which is preliminary data.</text>
</comment>
<feature type="compositionally biased region" description="Basic and acidic residues" evidence="1">
    <location>
        <begin position="225"/>
        <end position="236"/>
    </location>
</feature>
<protein>
    <submittedName>
        <fullName evidence="2">Uncharacterized protein</fullName>
    </submittedName>
</protein>
<dbReference type="Proteomes" id="UP001374584">
    <property type="component" value="Unassembled WGS sequence"/>
</dbReference>
<name>A0AAN9NI15_PHACN</name>
<reference evidence="2 3" key="1">
    <citation type="submission" date="2024-01" db="EMBL/GenBank/DDBJ databases">
        <title>The genomes of 5 underutilized Papilionoideae crops provide insights into root nodulation and disease resistanc.</title>
        <authorList>
            <person name="Jiang F."/>
        </authorList>
    </citation>
    <scope>NUCLEOTIDE SEQUENCE [LARGE SCALE GENOMIC DNA]</scope>
    <source>
        <strain evidence="2">JINMINGXINNONG_FW02</strain>
        <tissue evidence="2">Leaves</tissue>
    </source>
</reference>
<proteinExistence type="predicted"/>
<accession>A0AAN9NI15</accession>
<dbReference type="EMBL" id="JAYMYR010000003">
    <property type="protein sequence ID" value="KAK7373351.1"/>
    <property type="molecule type" value="Genomic_DNA"/>
</dbReference>
<feature type="region of interest" description="Disordered" evidence="1">
    <location>
        <begin position="220"/>
        <end position="239"/>
    </location>
</feature>
<gene>
    <name evidence="2" type="ORF">VNO80_06756</name>
</gene>
<sequence>MNLESGWFTAAPLSWRLSGRGGASYRNLLSRCFYPSFLESIDGGGPRPGKGRVAEWSKATDCKSVEVFLRRFESCLSHLFVPVARGLRIVLIHSKNYCMHWYVPSISSIPLLQGITWDPTWKATPSKMKPDCRLKGSRRKKGVQSVFRAFPFEIHSWFQLVESRNKFRGRQQANWLGALWFPWTRYCFDPNNELISQIVKRARARSTGLFEGLSSEGSRQQALSHLHEQPPKEDFAPKQSLRTSTETIGLGAGAYQLRWAVSSSQKRLSPCSGFLILASADDKVCGVKSSLLGSEALSKPFDIRRGPQPTLGFTFSVRRDGALGILPGTAVKPSIALATTGLTAWES</sequence>
<evidence type="ECO:0000313" key="3">
    <source>
        <dbReference type="Proteomes" id="UP001374584"/>
    </source>
</evidence>
<organism evidence="2 3">
    <name type="scientific">Phaseolus coccineus</name>
    <name type="common">Scarlet runner bean</name>
    <name type="synonym">Phaseolus multiflorus</name>
    <dbReference type="NCBI Taxonomy" id="3886"/>
    <lineage>
        <taxon>Eukaryota</taxon>
        <taxon>Viridiplantae</taxon>
        <taxon>Streptophyta</taxon>
        <taxon>Embryophyta</taxon>
        <taxon>Tracheophyta</taxon>
        <taxon>Spermatophyta</taxon>
        <taxon>Magnoliopsida</taxon>
        <taxon>eudicotyledons</taxon>
        <taxon>Gunneridae</taxon>
        <taxon>Pentapetalae</taxon>
        <taxon>rosids</taxon>
        <taxon>fabids</taxon>
        <taxon>Fabales</taxon>
        <taxon>Fabaceae</taxon>
        <taxon>Papilionoideae</taxon>
        <taxon>50 kb inversion clade</taxon>
        <taxon>NPAAA clade</taxon>
        <taxon>indigoferoid/millettioid clade</taxon>
        <taxon>Phaseoleae</taxon>
        <taxon>Phaseolus</taxon>
    </lineage>
</organism>
<evidence type="ECO:0000256" key="1">
    <source>
        <dbReference type="SAM" id="MobiDB-lite"/>
    </source>
</evidence>
<keyword evidence="3" id="KW-1185">Reference proteome</keyword>